<organism evidence="1 2">
    <name type="scientific">Acaulospora colombiana</name>
    <dbReference type="NCBI Taxonomy" id="27376"/>
    <lineage>
        <taxon>Eukaryota</taxon>
        <taxon>Fungi</taxon>
        <taxon>Fungi incertae sedis</taxon>
        <taxon>Mucoromycota</taxon>
        <taxon>Glomeromycotina</taxon>
        <taxon>Glomeromycetes</taxon>
        <taxon>Diversisporales</taxon>
        <taxon>Acaulosporaceae</taxon>
        <taxon>Acaulospora</taxon>
    </lineage>
</organism>
<dbReference type="Proteomes" id="UP000789525">
    <property type="component" value="Unassembled WGS sequence"/>
</dbReference>
<name>A0ACA9K228_9GLOM</name>
<evidence type="ECO:0000313" key="2">
    <source>
        <dbReference type="Proteomes" id="UP000789525"/>
    </source>
</evidence>
<gene>
    <name evidence="1" type="ORF">ACOLOM_LOCUS474</name>
</gene>
<protein>
    <submittedName>
        <fullName evidence="1">7377_t:CDS:1</fullName>
    </submittedName>
</protein>
<dbReference type="EMBL" id="CAJVPT010000488">
    <property type="protein sequence ID" value="CAG8445259.1"/>
    <property type="molecule type" value="Genomic_DNA"/>
</dbReference>
<comment type="caution">
    <text evidence="1">The sequence shown here is derived from an EMBL/GenBank/DDBJ whole genome shotgun (WGS) entry which is preliminary data.</text>
</comment>
<evidence type="ECO:0000313" key="1">
    <source>
        <dbReference type="EMBL" id="CAG8445259.1"/>
    </source>
</evidence>
<keyword evidence="2" id="KW-1185">Reference proteome</keyword>
<reference evidence="1" key="1">
    <citation type="submission" date="2021-06" db="EMBL/GenBank/DDBJ databases">
        <authorList>
            <person name="Kallberg Y."/>
            <person name="Tangrot J."/>
            <person name="Rosling A."/>
        </authorList>
    </citation>
    <scope>NUCLEOTIDE SEQUENCE</scope>
    <source>
        <strain evidence="1">CL356</strain>
    </source>
</reference>
<accession>A0ACA9K228</accession>
<sequence>MSYNLSPEKMVSTPLEADELERENKVPHNSSSNIMVLLCEPGLYDMEINLIRKVFFQNIGNMRNRMKIELELLEKKKGIYGLVKGKIEFTNEATPMANIIKDVLSSTKDTKTQKWLKS</sequence>
<proteinExistence type="predicted"/>